<organism evidence="1 2">
    <name type="scientific">Russula earlei</name>
    <dbReference type="NCBI Taxonomy" id="71964"/>
    <lineage>
        <taxon>Eukaryota</taxon>
        <taxon>Fungi</taxon>
        <taxon>Dikarya</taxon>
        <taxon>Basidiomycota</taxon>
        <taxon>Agaricomycotina</taxon>
        <taxon>Agaricomycetes</taxon>
        <taxon>Russulales</taxon>
        <taxon>Russulaceae</taxon>
        <taxon>Russula</taxon>
    </lineage>
</organism>
<dbReference type="EMBL" id="JAGFNK010000047">
    <property type="protein sequence ID" value="KAI9510207.1"/>
    <property type="molecule type" value="Genomic_DNA"/>
</dbReference>
<protein>
    <submittedName>
        <fullName evidence="1">Uncharacterized protein</fullName>
    </submittedName>
</protein>
<accession>A0ACC0UGJ0</accession>
<keyword evidence="2" id="KW-1185">Reference proteome</keyword>
<proteinExistence type="predicted"/>
<name>A0ACC0UGJ0_9AGAM</name>
<evidence type="ECO:0000313" key="1">
    <source>
        <dbReference type="EMBL" id="KAI9510207.1"/>
    </source>
</evidence>
<dbReference type="Proteomes" id="UP001207468">
    <property type="component" value="Unassembled WGS sequence"/>
</dbReference>
<reference evidence="1" key="1">
    <citation type="submission" date="2021-03" db="EMBL/GenBank/DDBJ databases">
        <title>Evolutionary priming and transition to the ectomycorrhizal habit in an iconic lineage of mushroom-forming fungi: is preadaptation a requirement?</title>
        <authorList>
            <consortium name="DOE Joint Genome Institute"/>
            <person name="Looney B.P."/>
            <person name="Miyauchi S."/>
            <person name="Morin E."/>
            <person name="Drula E."/>
            <person name="Courty P.E."/>
            <person name="Chicoki N."/>
            <person name="Fauchery L."/>
            <person name="Kohler A."/>
            <person name="Kuo A."/>
            <person name="LaButti K."/>
            <person name="Pangilinan J."/>
            <person name="Lipzen A."/>
            <person name="Riley R."/>
            <person name="Andreopoulos W."/>
            <person name="He G."/>
            <person name="Johnson J."/>
            <person name="Barry K.W."/>
            <person name="Grigoriev I.V."/>
            <person name="Nagy L."/>
            <person name="Hibbett D."/>
            <person name="Henrissat B."/>
            <person name="Matheny P.B."/>
            <person name="Labbe J."/>
            <person name="Martin A.F."/>
        </authorList>
    </citation>
    <scope>NUCLEOTIDE SEQUENCE</scope>
    <source>
        <strain evidence="1">BPL698</strain>
    </source>
</reference>
<sequence length="160" mass="18702">MMTTNQSIRVTINTLPDDVLIEIFHFCVNDRHNETHAGRWHTLVHVCQRWRYVVFASPRRLNLQLWYRGERPMSEMLDVWPVLPVVIGPTTYSSSTCGNITALLDSEYHHHICAITLNIPTSHHWDIFTAAMQKPFPELTSLHIWVDRDRATSVPFRIRS</sequence>
<comment type="caution">
    <text evidence="1">The sequence shown here is derived from an EMBL/GenBank/DDBJ whole genome shotgun (WGS) entry which is preliminary data.</text>
</comment>
<gene>
    <name evidence="1" type="ORF">F5148DRAFT_623736</name>
</gene>
<evidence type="ECO:0000313" key="2">
    <source>
        <dbReference type="Proteomes" id="UP001207468"/>
    </source>
</evidence>